<evidence type="ECO:0000313" key="4">
    <source>
        <dbReference type="EMBL" id="GIO46092.1"/>
    </source>
</evidence>
<dbReference type="SUPFAM" id="SSF55729">
    <property type="entry name" value="Acyl-CoA N-acyltransferases (Nat)"/>
    <property type="match status" value="1"/>
</dbReference>
<comment type="caution">
    <text evidence="4">The sequence shown here is derived from an EMBL/GenBank/DDBJ whole genome shotgun (WGS) entry which is preliminary data.</text>
</comment>
<gene>
    <name evidence="4" type="ORF">J34TS1_08570</name>
</gene>
<dbReference type="GO" id="GO:0016747">
    <property type="term" value="F:acyltransferase activity, transferring groups other than amino-acyl groups"/>
    <property type="evidence" value="ECO:0007669"/>
    <property type="project" value="InterPro"/>
</dbReference>
<keyword evidence="2" id="KW-0012">Acyltransferase</keyword>
<dbReference type="AlphaFoldDB" id="A0A920CR97"/>
<keyword evidence="5" id="KW-1185">Reference proteome</keyword>
<evidence type="ECO:0000256" key="2">
    <source>
        <dbReference type="ARBA" id="ARBA00023315"/>
    </source>
</evidence>
<dbReference type="PANTHER" id="PTHR43072:SF23">
    <property type="entry name" value="UPF0039 PROTEIN C11D3.02C"/>
    <property type="match status" value="1"/>
</dbReference>
<dbReference type="EMBL" id="BORT01000002">
    <property type="protein sequence ID" value="GIO46092.1"/>
    <property type="molecule type" value="Genomic_DNA"/>
</dbReference>
<protein>
    <recommendedName>
        <fullName evidence="3">N-acetyltransferase domain-containing protein</fullName>
    </recommendedName>
</protein>
<dbReference type="InterPro" id="IPR000182">
    <property type="entry name" value="GNAT_dom"/>
</dbReference>
<sequence>MNYTIRQIMEQDVPFMWDMLYESLFVPEGAKPFDREILQDPAIAKYAEGWGRTGDIGFIAVTDDGQPMGTITARFFTEDNQGFGFVAADIPELGMALSPVYRGLRIGTALMEALFEGLRQKGIAKISLSVDPGNEAAVKLYRRFGFEEVGVVDTSITMVADVR</sequence>
<dbReference type="InterPro" id="IPR016181">
    <property type="entry name" value="Acyl_CoA_acyltransferase"/>
</dbReference>
<proteinExistence type="predicted"/>
<keyword evidence="1" id="KW-0808">Transferase</keyword>
<organism evidence="4 5">
    <name type="scientific">Paenibacillus azoreducens</name>
    <dbReference type="NCBI Taxonomy" id="116718"/>
    <lineage>
        <taxon>Bacteria</taxon>
        <taxon>Bacillati</taxon>
        <taxon>Bacillota</taxon>
        <taxon>Bacilli</taxon>
        <taxon>Bacillales</taxon>
        <taxon>Paenibacillaceae</taxon>
        <taxon>Paenibacillus</taxon>
    </lineage>
</organism>
<reference evidence="4 5" key="1">
    <citation type="submission" date="2021-03" db="EMBL/GenBank/DDBJ databases">
        <title>Antimicrobial resistance genes in bacteria isolated from Japanese honey, and their potential for conferring macrolide and lincosamide resistance in the American foulbrood pathogen Paenibacillus larvae.</title>
        <authorList>
            <person name="Okamoto M."/>
            <person name="Kumagai M."/>
            <person name="Kanamori H."/>
            <person name="Takamatsu D."/>
        </authorList>
    </citation>
    <scope>NUCLEOTIDE SEQUENCE [LARGE SCALE GENOMIC DNA]</scope>
    <source>
        <strain evidence="4 5">J34TS1</strain>
    </source>
</reference>
<evidence type="ECO:0000259" key="3">
    <source>
        <dbReference type="PROSITE" id="PS51186"/>
    </source>
</evidence>
<feature type="domain" description="N-acetyltransferase" evidence="3">
    <location>
        <begin position="3"/>
        <end position="163"/>
    </location>
</feature>
<name>A0A920CR97_9BACL</name>
<dbReference type="PANTHER" id="PTHR43072">
    <property type="entry name" value="N-ACETYLTRANSFERASE"/>
    <property type="match status" value="1"/>
</dbReference>
<evidence type="ECO:0000313" key="5">
    <source>
        <dbReference type="Proteomes" id="UP000682811"/>
    </source>
</evidence>
<dbReference type="Proteomes" id="UP000682811">
    <property type="component" value="Unassembled WGS sequence"/>
</dbReference>
<dbReference type="Gene3D" id="3.40.630.30">
    <property type="match status" value="1"/>
</dbReference>
<dbReference type="RefSeq" id="WP_212977144.1">
    <property type="nucleotide sequence ID" value="NZ_AP025343.1"/>
</dbReference>
<dbReference type="PROSITE" id="PS51186">
    <property type="entry name" value="GNAT"/>
    <property type="match status" value="1"/>
</dbReference>
<accession>A0A920CR97</accession>
<dbReference type="Pfam" id="PF00583">
    <property type="entry name" value="Acetyltransf_1"/>
    <property type="match status" value="1"/>
</dbReference>
<evidence type="ECO:0000256" key="1">
    <source>
        <dbReference type="ARBA" id="ARBA00022679"/>
    </source>
</evidence>
<dbReference type="CDD" id="cd04301">
    <property type="entry name" value="NAT_SF"/>
    <property type="match status" value="1"/>
</dbReference>